<comment type="caution">
    <text evidence="1">The sequence shown here is derived from an EMBL/GenBank/DDBJ whole genome shotgun (WGS) entry which is preliminary data.</text>
</comment>
<name>A0A445BJU8_ARAHY</name>
<reference evidence="1 2" key="1">
    <citation type="submission" date="2019-01" db="EMBL/GenBank/DDBJ databases">
        <title>Sequencing of cultivated peanut Arachis hypogaea provides insights into genome evolution and oil improvement.</title>
        <authorList>
            <person name="Chen X."/>
        </authorList>
    </citation>
    <scope>NUCLEOTIDE SEQUENCE [LARGE SCALE GENOMIC DNA]</scope>
    <source>
        <strain evidence="2">cv. Fuhuasheng</strain>
        <tissue evidence="1">Leaves</tissue>
    </source>
</reference>
<evidence type="ECO:0000313" key="1">
    <source>
        <dbReference type="EMBL" id="RYR38950.1"/>
    </source>
</evidence>
<proteinExistence type="predicted"/>
<organism evidence="1 2">
    <name type="scientific">Arachis hypogaea</name>
    <name type="common">Peanut</name>
    <dbReference type="NCBI Taxonomy" id="3818"/>
    <lineage>
        <taxon>Eukaryota</taxon>
        <taxon>Viridiplantae</taxon>
        <taxon>Streptophyta</taxon>
        <taxon>Embryophyta</taxon>
        <taxon>Tracheophyta</taxon>
        <taxon>Spermatophyta</taxon>
        <taxon>Magnoliopsida</taxon>
        <taxon>eudicotyledons</taxon>
        <taxon>Gunneridae</taxon>
        <taxon>Pentapetalae</taxon>
        <taxon>rosids</taxon>
        <taxon>fabids</taxon>
        <taxon>Fabales</taxon>
        <taxon>Fabaceae</taxon>
        <taxon>Papilionoideae</taxon>
        <taxon>50 kb inversion clade</taxon>
        <taxon>dalbergioids sensu lato</taxon>
        <taxon>Dalbergieae</taxon>
        <taxon>Pterocarpus clade</taxon>
        <taxon>Arachis</taxon>
    </lineage>
</organism>
<accession>A0A445BJU8</accession>
<dbReference type="AlphaFoldDB" id="A0A445BJU8"/>
<evidence type="ECO:0000313" key="2">
    <source>
        <dbReference type="Proteomes" id="UP000289738"/>
    </source>
</evidence>
<dbReference type="Proteomes" id="UP000289738">
    <property type="component" value="Chromosome A09"/>
</dbReference>
<keyword evidence="2" id="KW-1185">Reference proteome</keyword>
<dbReference type="EMBL" id="SDMP01000009">
    <property type="protein sequence ID" value="RYR38950.1"/>
    <property type="molecule type" value="Genomic_DNA"/>
</dbReference>
<protein>
    <submittedName>
        <fullName evidence="1">Uncharacterized protein</fullName>
    </submittedName>
</protein>
<sequence>MFLGWMAANMSYPYAQSLTYAEFLTNGFLKSKASQLEVRETIYATYRDATYRDACFILELLQDDREFMDAIKEACLWVSRSYVRRLFVILLTSNNISRPEYVWDRCWHELSDDILYR</sequence>
<gene>
    <name evidence="1" type="ORF">Ahy_A09g044304</name>
</gene>